<dbReference type="EMBL" id="QRBI01000095">
    <property type="protein sequence ID" value="RMC19186.1"/>
    <property type="molecule type" value="Genomic_DNA"/>
</dbReference>
<dbReference type="Gene3D" id="1.10.1200.30">
    <property type="match status" value="1"/>
</dbReference>
<evidence type="ECO:0000256" key="8">
    <source>
        <dbReference type="ARBA" id="ARBA00022918"/>
    </source>
</evidence>
<dbReference type="Proteomes" id="UP000269221">
    <property type="component" value="Unassembled WGS sequence"/>
</dbReference>
<evidence type="ECO:0000256" key="7">
    <source>
        <dbReference type="ARBA" id="ARBA00022801"/>
    </source>
</evidence>
<evidence type="ECO:0000313" key="11">
    <source>
        <dbReference type="EMBL" id="RMC19186.1"/>
    </source>
</evidence>
<dbReference type="AlphaFoldDB" id="A0A3M0L273"/>
<dbReference type="Pfam" id="PF00078">
    <property type="entry name" value="RVT_1"/>
    <property type="match status" value="1"/>
</dbReference>
<feature type="domain" description="Retroviral nucleocapsid Gag protein p24 C-terminal" evidence="10">
    <location>
        <begin position="46"/>
        <end position="112"/>
    </location>
</feature>
<dbReference type="GO" id="GO:0003964">
    <property type="term" value="F:RNA-directed DNA polymerase activity"/>
    <property type="evidence" value="ECO:0007669"/>
    <property type="project" value="UniProtKB-KW"/>
</dbReference>
<dbReference type="PANTHER" id="PTHR41694:SF3">
    <property type="entry name" value="RNA-DIRECTED DNA POLYMERASE-RELATED"/>
    <property type="match status" value="1"/>
</dbReference>
<dbReference type="InterPro" id="IPR045345">
    <property type="entry name" value="Gag_p24_C"/>
</dbReference>
<dbReference type="Pfam" id="PF19317">
    <property type="entry name" value="Gag_p24_C"/>
    <property type="match status" value="1"/>
</dbReference>
<evidence type="ECO:0000259" key="9">
    <source>
        <dbReference type="Pfam" id="PF00078"/>
    </source>
</evidence>
<keyword evidence="4" id="KW-0548">Nucleotidyltransferase</keyword>
<gene>
    <name evidence="11" type="ORF">DUI87_03791</name>
</gene>
<keyword evidence="8" id="KW-0695">RNA-directed DNA polymerase</keyword>
<keyword evidence="12" id="KW-1185">Reference proteome</keyword>
<sequence>MVEGRWVDPLDQATNIPVKALQVVRSHAVTAFFGMAPEGPVVPYYKIVQVSKEPFTKFVEWLTRAIEVQVQDVVVREGILREMVFANANVLCRNAILSLSLDPAPTILDMLRVCQMKVPFMQGIVTTSKQEPYKLQLTEAVDLKNAEWIFISVNMKEQGTWPLQGEEFIIIGDSVGQAVIHHYMDDVLVCAPSDNVLTHALDLTINALIAAGFELQEEKVQRMPPWKYLGLEISKRTIVPQKLAIKTKGSYPRSGKGSGESTGCNVLKADSPIRPRAAFQIYCNGKLPYLHGMIFQWKDIPKKDRDGNDPLSIIEWVFLSHHRSKRMTRPQELVAELIRKARFRIRELAGCDFACIHTPIGLRSGQITRAMLEHLLQENEALQFALDSFAGQFQSIGQPTKFLIRMSNLYYL</sequence>
<evidence type="ECO:0000259" key="10">
    <source>
        <dbReference type="Pfam" id="PF19317"/>
    </source>
</evidence>
<dbReference type="GO" id="GO:0035613">
    <property type="term" value="F:RNA stem-loop binding"/>
    <property type="evidence" value="ECO:0007669"/>
    <property type="project" value="TreeGrafter"/>
</dbReference>
<keyword evidence="3" id="KW-0808">Transferase</keyword>
<keyword evidence="6" id="KW-0255">Endonuclease</keyword>
<evidence type="ECO:0000313" key="12">
    <source>
        <dbReference type="Proteomes" id="UP000269221"/>
    </source>
</evidence>
<dbReference type="EC" id="3.1.26.4" evidence="2"/>
<accession>A0A3M0L273</accession>
<evidence type="ECO:0000256" key="5">
    <source>
        <dbReference type="ARBA" id="ARBA00022722"/>
    </source>
</evidence>
<dbReference type="InterPro" id="IPR043502">
    <property type="entry name" value="DNA/RNA_pol_sf"/>
</dbReference>
<reference evidence="11 12" key="1">
    <citation type="submission" date="2018-07" db="EMBL/GenBank/DDBJ databases">
        <title>A high quality draft genome assembly of the barn swallow (H. rustica rustica).</title>
        <authorList>
            <person name="Formenti G."/>
            <person name="Chiara M."/>
            <person name="Poveda L."/>
            <person name="Francoijs K.-J."/>
            <person name="Bonisoli-Alquati A."/>
            <person name="Canova L."/>
            <person name="Gianfranceschi L."/>
            <person name="Horner D.S."/>
            <person name="Saino N."/>
        </authorList>
    </citation>
    <scope>NUCLEOTIDE SEQUENCE [LARGE SCALE GENOMIC DNA]</scope>
    <source>
        <strain evidence="11">Chelidonia</strain>
        <tissue evidence="11">Blood</tissue>
    </source>
</reference>
<comment type="similarity">
    <text evidence="1">Belongs to the beta type-B retroviral polymerase family. HERV class-II K(HML-2) pol subfamily.</text>
</comment>
<name>A0A3M0L273_HIRRU</name>
<feature type="domain" description="Reverse transcriptase" evidence="9">
    <location>
        <begin position="177"/>
        <end position="233"/>
    </location>
</feature>
<dbReference type="Gene3D" id="3.30.70.270">
    <property type="match status" value="1"/>
</dbReference>
<dbReference type="SUPFAM" id="SSF56672">
    <property type="entry name" value="DNA/RNA polymerases"/>
    <property type="match status" value="1"/>
</dbReference>
<keyword evidence="7" id="KW-0378">Hydrolase</keyword>
<protein>
    <recommendedName>
        <fullName evidence="2">ribonuclease H</fullName>
        <ecNumber evidence="2">3.1.26.4</ecNumber>
    </recommendedName>
</protein>
<dbReference type="InterPro" id="IPR043128">
    <property type="entry name" value="Rev_trsase/Diguanyl_cyclase"/>
</dbReference>
<evidence type="ECO:0000256" key="4">
    <source>
        <dbReference type="ARBA" id="ARBA00022695"/>
    </source>
</evidence>
<dbReference type="SUPFAM" id="SSF47353">
    <property type="entry name" value="Retrovirus capsid dimerization domain-like"/>
    <property type="match status" value="1"/>
</dbReference>
<dbReference type="InterPro" id="IPR008916">
    <property type="entry name" value="Retrov_capsid_C"/>
</dbReference>
<proteinExistence type="inferred from homology"/>
<dbReference type="PANTHER" id="PTHR41694">
    <property type="entry name" value="ENDOGENOUS RETROVIRUS GROUP K MEMBER POL PROTEIN"/>
    <property type="match status" value="1"/>
</dbReference>
<evidence type="ECO:0000256" key="2">
    <source>
        <dbReference type="ARBA" id="ARBA00012180"/>
    </source>
</evidence>
<evidence type="ECO:0000256" key="3">
    <source>
        <dbReference type="ARBA" id="ARBA00022679"/>
    </source>
</evidence>
<organism evidence="11 12">
    <name type="scientific">Hirundo rustica rustica</name>
    <dbReference type="NCBI Taxonomy" id="333673"/>
    <lineage>
        <taxon>Eukaryota</taxon>
        <taxon>Metazoa</taxon>
        <taxon>Chordata</taxon>
        <taxon>Craniata</taxon>
        <taxon>Vertebrata</taxon>
        <taxon>Euteleostomi</taxon>
        <taxon>Archelosauria</taxon>
        <taxon>Archosauria</taxon>
        <taxon>Dinosauria</taxon>
        <taxon>Saurischia</taxon>
        <taxon>Theropoda</taxon>
        <taxon>Coelurosauria</taxon>
        <taxon>Aves</taxon>
        <taxon>Neognathae</taxon>
        <taxon>Neoaves</taxon>
        <taxon>Telluraves</taxon>
        <taxon>Australaves</taxon>
        <taxon>Passeriformes</taxon>
        <taxon>Sylvioidea</taxon>
        <taxon>Hirundinidae</taxon>
        <taxon>Hirundo</taxon>
    </lineage>
</organism>
<dbReference type="InterPro" id="IPR000477">
    <property type="entry name" value="RT_dom"/>
</dbReference>
<comment type="caution">
    <text evidence="11">The sequence shown here is derived from an EMBL/GenBank/DDBJ whole genome shotgun (WGS) entry which is preliminary data.</text>
</comment>
<keyword evidence="5" id="KW-0540">Nuclease</keyword>
<evidence type="ECO:0000256" key="1">
    <source>
        <dbReference type="ARBA" id="ARBA00010879"/>
    </source>
</evidence>
<dbReference type="OrthoDB" id="6773263at2759"/>
<evidence type="ECO:0000256" key="6">
    <source>
        <dbReference type="ARBA" id="ARBA00022759"/>
    </source>
</evidence>
<dbReference type="GO" id="GO:0004523">
    <property type="term" value="F:RNA-DNA hybrid ribonuclease activity"/>
    <property type="evidence" value="ECO:0007669"/>
    <property type="project" value="UniProtKB-EC"/>
</dbReference>